<dbReference type="EMBL" id="QGNA01000004">
    <property type="protein sequence ID" value="PWS35640.1"/>
    <property type="molecule type" value="Genomic_DNA"/>
</dbReference>
<dbReference type="RefSeq" id="WP_109872006.1">
    <property type="nucleotide sequence ID" value="NZ_QGNA01000004.1"/>
</dbReference>
<dbReference type="OrthoDB" id="1493913at2"/>
<name>A0A317F920_9PROT</name>
<evidence type="ECO:0000313" key="2">
    <source>
        <dbReference type="Proteomes" id="UP000245765"/>
    </source>
</evidence>
<keyword evidence="2" id="KW-1185">Reference proteome</keyword>
<protein>
    <submittedName>
        <fullName evidence="1">Uncharacterized protein</fullName>
    </submittedName>
</protein>
<gene>
    <name evidence="1" type="ORF">DFH01_18785</name>
</gene>
<organism evidence="1 2">
    <name type="scientific">Falsiroseomonas bella</name>
    <dbReference type="NCBI Taxonomy" id="2184016"/>
    <lineage>
        <taxon>Bacteria</taxon>
        <taxon>Pseudomonadati</taxon>
        <taxon>Pseudomonadota</taxon>
        <taxon>Alphaproteobacteria</taxon>
        <taxon>Acetobacterales</taxon>
        <taxon>Roseomonadaceae</taxon>
        <taxon>Falsiroseomonas</taxon>
    </lineage>
</organism>
<dbReference type="Proteomes" id="UP000245765">
    <property type="component" value="Unassembled WGS sequence"/>
</dbReference>
<sequence length="179" mass="18036">MGDLAARLTGLGYQGLFLRMPPEAPRLWREPGAPAALAALAADPAAQPEARFLAAEVTAAGGGALPGAPAPLLAEAYAAALAAARLGNVWGLPGALDTPAARNLLSLGEAAIPRLRPLLGDGRELRYGGSEDATIGNAAHWRIKDFAASFIAAIRGDAFDAGAAPAARDAAIARMLAGP</sequence>
<reference evidence="2" key="1">
    <citation type="submission" date="2018-05" db="EMBL/GenBank/DDBJ databases">
        <authorList>
            <person name="Du Z."/>
            <person name="Wang X."/>
        </authorList>
    </citation>
    <scope>NUCLEOTIDE SEQUENCE [LARGE SCALE GENOMIC DNA]</scope>
    <source>
        <strain evidence="2">CQN31</strain>
    </source>
</reference>
<proteinExistence type="predicted"/>
<accession>A0A317F920</accession>
<comment type="caution">
    <text evidence="1">The sequence shown here is derived from an EMBL/GenBank/DDBJ whole genome shotgun (WGS) entry which is preliminary data.</text>
</comment>
<evidence type="ECO:0000313" key="1">
    <source>
        <dbReference type="EMBL" id="PWS35640.1"/>
    </source>
</evidence>
<dbReference type="AlphaFoldDB" id="A0A317F920"/>